<dbReference type="EMBL" id="PNBA02000013">
    <property type="protein sequence ID" value="KAG6403337.1"/>
    <property type="molecule type" value="Genomic_DNA"/>
</dbReference>
<organism evidence="1">
    <name type="scientific">Salvia splendens</name>
    <name type="common">Scarlet sage</name>
    <dbReference type="NCBI Taxonomy" id="180675"/>
    <lineage>
        <taxon>Eukaryota</taxon>
        <taxon>Viridiplantae</taxon>
        <taxon>Streptophyta</taxon>
        <taxon>Embryophyta</taxon>
        <taxon>Tracheophyta</taxon>
        <taxon>Spermatophyta</taxon>
        <taxon>Magnoliopsida</taxon>
        <taxon>eudicotyledons</taxon>
        <taxon>Gunneridae</taxon>
        <taxon>Pentapetalae</taxon>
        <taxon>asterids</taxon>
        <taxon>lamiids</taxon>
        <taxon>Lamiales</taxon>
        <taxon>Lamiaceae</taxon>
        <taxon>Nepetoideae</taxon>
        <taxon>Mentheae</taxon>
        <taxon>Salviinae</taxon>
        <taxon>Salvia</taxon>
        <taxon>Salvia subgen. Calosphace</taxon>
        <taxon>core Calosphace</taxon>
    </lineage>
</organism>
<dbReference type="AlphaFoldDB" id="A0A8X8ZFW2"/>
<keyword evidence="2" id="KW-1185">Reference proteome</keyword>
<accession>A0A8X8ZFW2</accession>
<proteinExistence type="predicted"/>
<sequence>MESGTHSTSHVDDQSYFILENTVKVVHVVQCQDVVTHVYVDEKKKAQPILLGEILGLYQAVCVDIDQIRELTSIVREARQKIFADGVVTSTAQKNKLIEEFYVAGAPQEVDVQPPEVVSMKGSGSRLPSRVEKALKLKNKPLCQCKKCQEWGHHDSRN</sequence>
<reference evidence="1" key="1">
    <citation type="submission" date="2018-01" db="EMBL/GenBank/DDBJ databases">
        <authorList>
            <person name="Mao J.F."/>
        </authorList>
    </citation>
    <scope>NUCLEOTIDE SEQUENCE</scope>
    <source>
        <strain evidence="1">Huo1</strain>
        <tissue evidence="1">Leaf</tissue>
    </source>
</reference>
<gene>
    <name evidence="1" type="ORF">SASPL_135554</name>
</gene>
<protein>
    <submittedName>
        <fullName evidence="1">Uncharacterized protein</fullName>
    </submittedName>
</protein>
<evidence type="ECO:0000313" key="2">
    <source>
        <dbReference type="Proteomes" id="UP000298416"/>
    </source>
</evidence>
<reference evidence="1" key="2">
    <citation type="submission" date="2020-08" db="EMBL/GenBank/DDBJ databases">
        <title>Plant Genome Project.</title>
        <authorList>
            <person name="Zhang R.-G."/>
        </authorList>
    </citation>
    <scope>NUCLEOTIDE SEQUENCE</scope>
    <source>
        <strain evidence="1">Huo1</strain>
        <tissue evidence="1">Leaf</tissue>
    </source>
</reference>
<evidence type="ECO:0000313" key="1">
    <source>
        <dbReference type="EMBL" id="KAG6403337.1"/>
    </source>
</evidence>
<name>A0A8X8ZFW2_SALSN</name>
<comment type="caution">
    <text evidence="1">The sequence shown here is derived from an EMBL/GenBank/DDBJ whole genome shotgun (WGS) entry which is preliminary data.</text>
</comment>
<dbReference type="Proteomes" id="UP000298416">
    <property type="component" value="Unassembled WGS sequence"/>
</dbReference>